<gene>
    <name evidence="2" type="ORF">ACFPJA_13215</name>
</gene>
<keyword evidence="3" id="KW-1185">Reference proteome</keyword>
<dbReference type="Proteomes" id="UP001596145">
    <property type="component" value="Unassembled WGS sequence"/>
</dbReference>
<sequence>MSESPPADNDLGDLGPPEYLLYRVAAERHEQDGRETGRTRIHKLCCLTDRLLAQEYGREVGLPKYWYKYGRTISEAHLNSAVTYRPNANHFGGQAYYPANQVSESDFDHLAEDLKDDIYNAVQSVVTEHGDKTAEELEEYQYQNFAPDDFVIAYADLRWYLNTVSQDEDQHRLSQFVAPDEKTRIEELLDEMLANFDEERYSEIHNIYLDWDDTVRLLVDIGRSPRELHDFTEAFIEGTARIILRFEEHSNIGSEALEDWREEKEKVRRDLQSRVAQKRKGALSERQSTSALDSVGDSYNTAISEELDDL</sequence>
<evidence type="ECO:0000313" key="3">
    <source>
        <dbReference type="Proteomes" id="UP001596145"/>
    </source>
</evidence>
<evidence type="ECO:0000313" key="2">
    <source>
        <dbReference type="EMBL" id="MFC5135672.1"/>
    </source>
</evidence>
<protein>
    <submittedName>
        <fullName evidence="2">Uncharacterized protein</fullName>
    </submittedName>
</protein>
<dbReference type="EMBL" id="JBHSKV010000018">
    <property type="protein sequence ID" value="MFC5135672.1"/>
    <property type="molecule type" value="Genomic_DNA"/>
</dbReference>
<name>A0ABD5QTW9_9EURY</name>
<feature type="region of interest" description="Disordered" evidence="1">
    <location>
        <begin position="271"/>
        <end position="297"/>
    </location>
</feature>
<dbReference type="AlphaFoldDB" id="A0ABD5QTW9"/>
<evidence type="ECO:0000256" key="1">
    <source>
        <dbReference type="SAM" id="MobiDB-lite"/>
    </source>
</evidence>
<dbReference type="RefSeq" id="WP_122106287.1">
    <property type="nucleotide sequence ID" value="NZ_JBHSKV010000018.1"/>
</dbReference>
<feature type="compositionally biased region" description="Polar residues" evidence="1">
    <location>
        <begin position="285"/>
        <end position="297"/>
    </location>
</feature>
<comment type="caution">
    <text evidence="2">The sequence shown here is derived from an EMBL/GenBank/DDBJ whole genome shotgun (WGS) entry which is preliminary data.</text>
</comment>
<accession>A0ABD5QTW9</accession>
<proteinExistence type="predicted"/>
<reference evidence="2 3" key="1">
    <citation type="journal article" date="2019" name="Int. J. Syst. Evol. Microbiol.">
        <title>The Global Catalogue of Microorganisms (GCM) 10K type strain sequencing project: providing services to taxonomists for standard genome sequencing and annotation.</title>
        <authorList>
            <consortium name="The Broad Institute Genomics Platform"/>
            <consortium name="The Broad Institute Genome Sequencing Center for Infectious Disease"/>
            <person name="Wu L."/>
            <person name="Ma J."/>
        </authorList>
    </citation>
    <scope>NUCLEOTIDE SEQUENCE [LARGE SCALE GENOMIC DNA]</scope>
    <source>
        <strain evidence="2 3">CGMCC 1.16026</strain>
    </source>
</reference>
<organism evidence="2 3">
    <name type="scientific">Halorubrum glutamatedens</name>
    <dbReference type="NCBI Taxonomy" id="2707018"/>
    <lineage>
        <taxon>Archaea</taxon>
        <taxon>Methanobacteriati</taxon>
        <taxon>Methanobacteriota</taxon>
        <taxon>Stenosarchaea group</taxon>
        <taxon>Halobacteria</taxon>
        <taxon>Halobacteriales</taxon>
        <taxon>Haloferacaceae</taxon>
        <taxon>Halorubrum</taxon>
    </lineage>
</organism>